<sequence>MEKEGKTFEYKTLVNMGYVISILVLLLGVYFIKNGYTQGFAASIVPVIFGAYILSTGDKTASRYGWGLILIFVAYILTYIGYFVK</sequence>
<evidence type="ECO:0000313" key="2">
    <source>
        <dbReference type="EMBL" id="MCZ3365614.1"/>
    </source>
</evidence>
<dbReference type="Proteomes" id="UP001068021">
    <property type="component" value="Unassembled WGS sequence"/>
</dbReference>
<reference evidence="2" key="1">
    <citation type="submission" date="2022-12" db="EMBL/GenBank/DDBJ databases">
        <title>Reclassification of two methanogenic archaea species isolated from the Kolyma lowland permafrost.</title>
        <authorList>
            <person name="Trubitsyn V.E."/>
            <person name="Rivkina E.M."/>
            <person name="Shcherbakova V.A."/>
        </authorList>
    </citation>
    <scope>NUCLEOTIDE SEQUENCE</scope>
    <source>
        <strain evidence="2">M2</strain>
        <strain evidence="3">MK4</strain>
    </source>
</reference>
<evidence type="ECO:0000256" key="1">
    <source>
        <dbReference type="SAM" id="Phobius"/>
    </source>
</evidence>
<name>A0A9E4ZUU7_9EURY</name>
<dbReference type="Proteomes" id="UP001074446">
    <property type="component" value="Unassembled WGS sequence"/>
</dbReference>
<gene>
    <name evidence="3" type="ORF">O3H35_00345</name>
    <name evidence="2" type="ORF">O3H54_06935</name>
</gene>
<organism evidence="2 4">
    <name type="scientific">Methanobacterium veterum</name>
    <dbReference type="NCBI Taxonomy" id="408577"/>
    <lineage>
        <taxon>Archaea</taxon>
        <taxon>Methanobacteriati</taxon>
        <taxon>Methanobacteriota</taxon>
        <taxon>Methanomada group</taxon>
        <taxon>Methanobacteria</taxon>
        <taxon>Methanobacteriales</taxon>
        <taxon>Methanobacteriaceae</taxon>
        <taxon>Methanobacterium</taxon>
    </lineage>
</organism>
<evidence type="ECO:0000313" key="3">
    <source>
        <dbReference type="EMBL" id="MCZ3371077.1"/>
    </source>
</evidence>
<keyword evidence="1" id="KW-0472">Membrane</keyword>
<dbReference type="AlphaFoldDB" id="A0A9E4ZUU7"/>
<feature type="transmembrane region" description="Helical" evidence="1">
    <location>
        <begin position="12"/>
        <end position="32"/>
    </location>
</feature>
<dbReference type="EMBL" id="JAPVES010000024">
    <property type="protein sequence ID" value="MCZ3371077.1"/>
    <property type="molecule type" value="Genomic_DNA"/>
</dbReference>
<feature type="transmembrane region" description="Helical" evidence="1">
    <location>
        <begin position="38"/>
        <end position="54"/>
    </location>
</feature>
<comment type="caution">
    <text evidence="2">The sequence shown here is derived from an EMBL/GenBank/DDBJ whole genome shotgun (WGS) entry which is preliminary data.</text>
</comment>
<dbReference type="RefSeq" id="WP_157197632.1">
    <property type="nucleotide sequence ID" value="NZ_JAPVER010000020.1"/>
</dbReference>
<proteinExistence type="predicted"/>
<protein>
    <submittedName>
        <fullName evidence="2">Uncharacterized protein</fullName>
    </submittedName>
</protein>
<feature type="transmembrane region" description="Helical" evidence="1">
    <location>
        <begin position="66"/>
        <end position="84"/>
    </location>
</feature>
<accession>A0A9E4ZUU7</accession>
<keyword evidence="1" id="KW-1133">Transmembrane helix</keyword>
<keyword evidence="4" id="KW-1185">Reference proteome</keyword>
<keyword evidence="1" id="KW-0812">Transmembrane</keyword>
<dbReference type="EMBL" id="JAPVER010000020">
    <property type="protein sequence ID" value="MCZ3365614.1"/>
    <property type="molecule type" value="Genomic_DNA"/>
</dbReference>
<evidence type="ECO:0000313" key="4">
    <source>
        <dbReference type="Proteomes" id="UP001068021"/>
    </source>
</evidence>